<proteinExistence type="predicted"/>
<organism evidence="1 2">
    <name type="scientific">Lagenidium giganteum</name>
    <dbReference type="NCBI Taxonomy" id="4803"/>
    <lineage>
        <taxon>Eukaryota</taxon>
        <taxon>Sar</taxon>
        <taxon>Stramenopiles</taxon>
        <taxon>Oomycota</taxon>
        <taxon>Peronosporomycetes</taxon>
        <taxon>Pythiales</taxon>
        <taxon>Pythiaceae</taxon>
    </lineage>
</organism>
<comment type="caution">
    <text evidence="1">The sequence shown here is derived from an EMBL/GenBank/DDBJ whole genome shotgun (WGS) entry which is preliminary data.</text>
</comment>
<name>A0AAV2YI01_9STRA</name>
<dbReference type="InterPro" id="IPR032675">
    <property type="entry name" value="LRR_dom_sf"/>
</dbReference>
<reference evidence="1" key="2">
    <citation type="journal article" date="2023" name="Microbiol Resour">
        <title>Decontamination and Annotation of the Draft Genome Sequence of the Oomycete Lagenidium giganteum ARSEF 373.</title>
        <authorList>
            <person name="Morgan W.R."/>
            <person name="Tartar A."/>
        </authorList>
    </citation>
    <scope>NUCLEOTIDE SEQUENCE</scope>
    <source>
        <strain evidence="1">ARSEF 373</strain>
    </source>
</reference>
<sequence>MRTYPWFVRTHTCAVVELNCHRLNTTGRATELDQVLQAIEPAFLVYLAFTHCPALEASVGLQRFPSLKILEINNTTIVDWSMKAALVRHKHPQLSLLYLTHVNMSTLPDGLQHPDFHPSNLQQVPDALTHYLVDMLSFVSNNVSMLPADMVAKQQLYTFSVGDNPYIHRGSDVLDTGAAGLYQHLHHQSRATGRTSVVAQHQHGETPFCGNHTMDVRKVHCALLDRQTLSIFPVEVKDRLRQP</sequence>
<gene>
    <name evidence="1" type="ORF">N0F65_008461</name>
</gene>
<dbReference type="EMBL" id="DAKRPA010000365">
    <property type="protein sequence ID" value="DAZ92933.1"/>
    <property type="molecule type" value="Genomic_DNA"/>
</dbReference>
<keyword evidence="2" id="KW-1185">Reference proteome</keyword>
<dbReference type="AlphaFoldDB" id="A0AAV2YI01"/>
<accession>A0AAV2YI01</accession>
<dbReference type="Proteomes" id="UP001146120">
    <property type="component" value="Unassembled WGS sequence"/>
</dbReference>
<protein>
    <submittedName>
        <fullName evidence="1">Uncharacterized protein</fullName>
    </submittedName>
</protein>
<dbReference type="Gene3D" id="3.80.10.10">
    <property type="entry name" value="Ribonuclease Inhibitor"/>
    <property type="match status" value="1"/>
</dbReference>
<evidence type="ECO:0000313" key="1">
    <source>
        <dbReference type="EMBL" id="DAZ92933.1"/>
    </source>
</evidence>
<reference evidence="1" key="1">
    <citation type="submission" date="2022-11" db="EMBL/GenBank/DDBJ databases">
        <authorList>
            <person name="Morgan W.R."/>
            <person name="Tartar A."/>
        </authorList>
    </citation>
    <scope>NUCLEOTIDE SEQUENCE</scope>
    <source>
        <strain evidence="1">ARSEF 373</strain>
    </source>
</reference>
<evidence type="ECO:0000313" key="2">
    <source>
        <dbReference type="Proteomes" id="UP001146120"/>
    </source>
</evidence>
<dbReference type="SUPFAM" id="SSF52058">
    <property type="entry name" value="L domain-like"/>
    <property type="match status" value="1"/>
</dbReference>